<dbReference type="InterPro" id="IPR003593">
    <property type="entry name" value="AAA+_ATPase"/>
</dbReference>
<feature type="repeat" description="ANK" evidence="3">
    <location>
        <begin position="2413"/>
        <end position="2445"/>
    </location>
</feature>
<evidence type="ECO:0000256" key="1">
    <source>
        <dbReference type="ARBA" id="ARBA00022737"/>
    </source>
</evidence>
<evidence type="ECO:0000313" key="7">
    <source>
        <dbReference type="EMBL" id="KAK3271542.1"/>
    </source>
</evidence>
<comment type="caution">
    <text evidence="7">The sequence shown here is derived from an EMBL/GenBank/DDBJ whole genome shotgun (WGS) entry which is preliminary data.</text>
</comment>
<feature type="repeat" description="ANK" evidence="3">
    <location>
        <begin position="2380"/>
        <end position="2412"/>
    </location>
</feature>
<evidence type="ECO:0000256" key="4">
    <source>
        <dbReference type="SAM" id="Coils"/>
    </source>
</evidence>
<dbReference type="CDD" id="cd22249">
    <property type="entry name" value="UDM1_RNF168_RNF169-like"/>
    <property type="match status" value="1"/>
</dbReference>
<dbReference type="PROSITE" id="PS50088">
    <property type="entry name" value="ANK_REPEAT"/>
    <property type="match status" value="9"/>
</dbReference>
<feature type="coiled-coil region" evidence="4">
    <location>
        <begin position="396"/>
        <end position="470"/>
    </location>
</feature>
<name>A0AAE0G567_9CHLO</name>
<dbReference type="PANTHER" id="PTHR24198">
    <property type="entry name" value="ANKYRIN REPEAT AND PROTEIN KINASE DOMAIN-CONTAINING PROTEIN"/>
    <property type="match status" value="1"/>
</dbReference>
<keyword evidence="1" id="KW-0677">Repeat</keyword>
<dbReference type="Pfam" id="PF05729">
    <property type="entry name" value="NACHT"/>
    <property type="match status" value="1"/>
</dbReference>
<reference evidence="7 8" key="1">
    <citation type="journal article" date="2015" name="Genome Biol. Evol.">
        <title>Comparative Genomics of a Bacterivorous Green Alga Reveals Evolutionary Causalities and Consequences of Phago-Mixotrophic Mode of Nutrition.</title>
        <authorList>
            <person name="Burns J.A."/>
            <person name="Paasch A."/>
            <person name="Narechania A."/>
            <person name="Kim E."/>
        </authorList>
    </citation>
    <scope>NUCLEOTIDE SEQUENCE [LARGE SCALE GENOMIC DNA]</scope>
    <source>
        <strain evidence="7 8">PLY_AMNH</strain>
    </source>
</reference>
<dbReference type="EMBL" id="LGRX02009619">
    <property type="protein sequence ID" value="KAK3271542.1"/>
    <property type="molecule type" value="Genomic_DNA"/>
</dbReference>
<feature type="repeat" description="ANK" evidence="3">
    <location>
        <begin position="1889"/>
        <end position="1921"/>
    </location>
</feature>
<dbReference type="InterPro" id="IPR027417">
    <property type="entry name" value="P-loop_NTPase"/>
</dbReference>
<dbReference type="InterPro" id="IPR007111">
    <property type="entry name" value="NACHT_NTPase"/>
</dbReference>
<dbReference type="Pfam" id="PF12796">
    <property type="entry name" value="Ank_2"/>
    <property type="match status" value="5"/>
</dbReference>
<dbReference type="Gene3D" id="2.60.120.920">
    <property type="match status" value="1"/>
</dbReference>
<dbReference type="InterPro" id="IPR036770">
    <property type="entry name" value="Ankyrin_rpt-contain_sf"/>
</dbReference>
<feature type="repeat" description="ANK" evidence="3">
    <location>
        <begin position="2314"/>
        <end position="2346"/>
    </location>
</feature>
<feature type="repeat" description="ANK" evidence="3">
    <location>
        <begin position="1732"/>
        <end position="1764"/>
    </location>
</feature>
<feature type="repeat" description="ANK" evidence="3">
    <location>
        <begin position="1922"/>
        <end position="1954"/>
    </location>
</feature>
<protein>
    <recommendedName>
        <fullName evidence="6">AAA+ ATPase domain-containing protein</fullName>
    </recommendedName>
</protein>
<evidence type="ECO:0000313" key="8">
    <source>
        <dbReference type="Proteomes" id="UP001190700"/>
    </source>
</evidence>
<evidence type="ECO:0000256" key="3">
    <source>
        <dbReference type="PROSITE-ProRule" id="PRU00023"/>
    </source>
</evidence>
<feature type="region of interest" description="Disordered" evidence="5">
    <location>
        <begin position="1288"/>
        <end position="1321"/>
    </location>
</feature>
<organism evidence="7 8">
    <name type="scientific">Cymbomonas tetramitiformis</name>
    <dbReference type="NCBI Taxonomy" id="36881"/>
    <lineage>
        <taxon>Eukaryota</taxon>
        <taxon>Viridiplantae</taxon>
        <taxon>Chlorophyta</taxon>
        <taxon>Pyramimonadophyceae</taxon>
        <taxon>Pyramimonadales</taxon>
        <taxon>Pyramimonadaceae</taxon>
        <taxon>Cymbomonas</taxon>
    </lineage>
</organism>
<dbReference type="Gene3D" id="1.25.40.20">
    <property type="entry name" value="Ankyrin repeat-containing domain"/>
    <property type="match status" value="4"/>
</dbReference>
<keyword evidence="8" id="KW-1185">Reference proteome</keyword>
<dbReference type="InterPro" id="IPR043136">
    <property type="entry name" value="B30.2/SPRY_sf"/>
</dbReference>
<dbReference type="PROSITE" id="PS50297">
    <property type="entry name" value="ANK_REP_REGION"/>
    <property type="match status" value="9"/>
</dbReference>
<accession>A0AAE0G567</accession>
<evidence type="ECO:0000256" key="2">
    <source>
        <dbReference type="ARBA" id="ARBA00023043"/>
    </source>
</evidence>
<feature type="repeat" description="ANK" evidence="3">
    <location>
        <begin position="1454"/>
        <end position="1486"/>
    </location>
</feature>
<dbReference type="SUPFAM" id="SSF52540">
    <property type="entry name" value="P-loop containing nucleoside triphosphate hydrolases"/>
    <property type="match status" value="1"/>
</dbReference>
<proteinExistence type="predicted"/>
<evidence type="ECO:0000256" key="5">
    <source>
        <dbReference type="SAM" id="MobiDB-lite"/>
    </source>
</evidence>
<dbReference type="SMART" id="SM00382">
    <property type="entry name" value="AAA"/>
    <property type="match status" value="1"/>
</dbReference>
<feature type="repeat" description="ANK" evidence="3">
    <location>
        <begin position="2347"/>
        <end position="2379"/>
    </location>
</feature>
<dbReference type="PANTHER" id="PTHR24198:SF165">
    <property type="entry name" value="ANKYRIN REPEAT-CONTAINING PROTEIN-RELATED"/>
    <property type="match status" value="1"/>
</dbReference>
<keyword evidence="4" id="KW-0175">Coiled coil</keyword>
<feature type="non-terminal residue" evidence="7">
    <location>
        <position position="1"/>
    </location>
</feature>
<feature type="repeat" description="ANK" evidence="3">
    <location>
        <begin position="1802"/>
        <end position="1834"/>
    </location>
</feature>
<keyword evidence="2 3" id="KW-0040">ANK repeat</keyword>
<gene>
    <name evidence="7" type="ORF">CYMTET_20116</name>
</gene>
<dbReference type="SMART" id="SM00248">
    <property type="entry name" value="ANK"/>
    <property type="match status" value="12"/>
</dbReference>
<feature type="domain" description="AAA+ ATPase" evidence="6">
    <location>
        <begin position="608"/>
        <end position="766"/>
    </location>
</feature>
<evidence type="ECO:0000259" key="6">
    <source>
        <dbReference type="SMART" id="SM00382"/>
    </source>
</evidence>
<dbReference type="Pfam" id="PF13637">
    <property type="entry name" value="Ank_4"/>
    <property type="match status" value="1"/>
</dbReference>
<dbReference type="Proteomes" id="UP001190700">
    <property type="component" value="Unassembled WGS sequence"/>
</dbReference>
<dbReference type="Gene3D" id="3.40.50.300">
    <property type="entry name" value="P-loop containing nucleotide triphosphate hydrolases"/>
    <property type="match status" value="1"/>
</dbReference>
<dbReference type="InterPro" id="IPR002110">
    <property type="entry name" value="Ankyrin_rpt"/>
</dbReference>
<dbReference type="SUPFAM" id="SSF48403">
    <property type="entry name" value="Ankyrin repeat"/>
    <property type="match status" value="3"/>
</dbReference>
<sequence>DAGVATLKQVSTCTDTCARVLKERVRPPLSEAHACLSGKQPDRAGNWFSSLIPGRQKGKNARDDGAAAAAAAQGADLAQDPTRVWQRLSQALGGLDWILCHITRTEIASGWSPEEGEDMSEDTASLALQAGPPHELPAVAPGSKQLSRRATQRWAHWGTAQRFVARAQAKPGVQASAEVTDAFSELSLLLTQTQALVGSLPRTSRGLPLRALVHARALDTAKEGLTTTVHNVIKEMTVVAREQLESLTEGCTESLGGVATSALGDTCSALVAPALGLLGEAARGRKSCRASQFWQVREVAVVSGLRVLDALRDEAAGATRRSAPADKLASFQAVRKELQSAVLVRFSLERAPSLKALQRNGEALAAELNAPLRVVPAPDVTCTASVTRTTADSGAVEELLRALAQERERSAAREQEEERKKLAAEEQEERKKLAAAEQHAAWVEAQALIKKTMEAQLRELEEAQKAVAREPDLLRKQLLLVRCRDVHAALAQSSRNVRDIGTGIGVVVGFLTTVNAKLDAVNESLNALQSSVRELGADLRRMVGRPALEELAEQRGKRLAQCQELRREVYIATDGVGPGDDGKFLATDNNKPKDLLEDVKKELLESEKVSLLLLSGPAGSGKSTFVRHLEVYLEMEYTEQTQGEHGEVVLVRVSLPTLKNPMADLFHEALAHGYGLREAQIHELRDLARAGQVRLIFLLDAYDELPSQCLFKNLYMSNNLEQYRDQSGVAAPPAYPKVIITTRTELLSRDPDYARAFVPMEMDKPARATVEHARVAFLELRIAPFDSKVDRYIHAKVALEVRGELERHVGALAALSKEAASELMKKAAGVLPSPDSAEASSNTEDMLEAACAAVTAPGVGKEEALERVRRYMAQVPVVPPVQLLFHVVWVLAGALAEAPSGLKQMLEDFCDGLGRAATGKIWLHRDYRDAFDAIPELKELTTTPFMVEIVTEILPKLQELQSTDASMKAKLLLLLNEDAAQMVWGCISRWRGADDSILEQAQAALEDKPSQALATGAVSVTELAKEVVKVLKGQDLLLKQDKLAEIGWEQLQAMGRVSAQGTTKGQAGGAHTRMADGASTDSLIILGDNAELDRLLHEMVQEVVSEEENKLLEGAISQTGILYLLKSTLRRPRVRRSHIYTMFVMMYVRREASKSLTRGTYEAGTVEREGAQYAQRLALTMVAENMTKVSLGSGSELFHEESVWDPFLRDGGELRAAAQKAAPVRCEGGVLTFIHKTVQEYLCAVSLRANLHQILRNLAAPLEDLEGVLQPEGELNDVEDSAWRQAGAVTGTDGSKDGGAPELHGEGSPQAEGEQTEQVQRRHARAARALGRAEVRLMQSEWGQVDLRDEDVVRDFLVDLFLDDLEFLAEVCFVVAWAERRCAGGYKAGGGGLACDLLLGNVRALLGGALPKRSGGTLLHAAAADGSHFAVSKLLEMQRRGIMDSELLEGRDEQGCTPLFCAAQRGHVQVVAALLAVGGQSDARSKLRPEVRHLSTHRSASIDARTNTITSAADAGFDDHWVVGVPAAAPSSGRYRYEVEVKLKQYMSCDLGDELEIFGDGFSVGWSIPGIKNDSWSNLPYGEVREKWREMERDAQQGELNKQGYHVGFNSWSCGLHSSGAWHGPSVMRRSSESQAGDGPRVLRSASASLVSESITIGMLLDCDKNEMFVAAGKTSGWVKIPQAVRSPVFPAASCYAFVGEMRFNFEGARPWQCTEPTPGRTPFCPIAEAASGNTPVMEAAAGGHMDVCALLLDEAAIVDTGRKYQRTLLHWAAWWGHAEVARQILHICGSLFDCVHALDGQDRPPAWYAAQRGHPEVMRVLIEANADLSVVDESGMSLAHQAAAGGFVEVLRELEMQVRVAVVPSAERDAVSVTMKIIGADLSRADVNGRTPAHEAAGGGHVEALRMLQDAGVDLSHADNNSSTPAHSAAGGGHVEALRMLQDAGVDLSLADKHGRSEAGRARVCARVCGVAWCGAWHECALQLGLERCQYVRSGWCGAWFECALQLGLERCQNVCVDGVVHGMSARCSWGLSVARMCGVAGVMHGLSMWHGLGVGLGLSMWHSGGCGAGPGQAARLGSGSWLEQAAAGVWGWAGACGVAGELSEARVLLSGWGLGLRHGWGCGAWPEFAECLGVVHGLGRVARLGSGVWGELGPWLGWVAGLEHAAWLGADHETREEADKATLLTAAAGNLLPPAAPRSGHPVRRRCDRWGARWCPSSGKDRCRKGVGRGATWTGETRDCNAPQVFMGGTRDCNALQIAVTLPGGGRFAASASGQRSQLFRRMSALGSGSGHGYTTRPPTDAGVDLRHADKYGRTPAHSAAGGGHVEALRMLQDAGVDLSHASDDGETPARLAVEEGHVEALRMLLGASADLSHATPTGETLVHLAANKGHAEVLRVLQGAGADLSHAANDGCTPAHVAAAEGHVEALRVLQGAGADLSHASNDGYTPAFFACLSGHEEVLRFLRDAGCGMPPEEGEEQEE</sequence>